<dbReference type="FunFam" id="3.30.70.270:FF:000063">
    <property type="entry name" value="Zinc knuckle domaincontaining protein"/>
    <property type="match status" value="1"/>
</dbReference>
<evidence type="ECO:0000256" key="12">
    <source>
        <dbReference type="ARBA" id="ARBA00023268"/>
    </source>
</evidence>
<keyword evidence="5" id="KW-0460">Magnesium</keyword>
<evidence type="ECO:0000256" key="10">
    <source>
        <dbReference type="ARBA" id="ARBA00023125"/>
    </source>
</evidence>
<evidence type="ECO:0000256" key="6">
    <source>
        <dbReference type="ARBA" id="ARBA00022884"/>
    </source>
</evidence>
<dbReference type="GO" id="GO:0006508">
    <property type="term" value="P:proteolysis"/>
    <property type="evidence" value="ECO:0007669"/>
    <property type="project" value="UniProtKB-KW"/>
</dbReference>
<evidence type="ECO:0000313" key="17">
    <source>
        <dbReference type="Proteomes" id="UP000324767"/>
    </source>
</evidence>
<dbReference type="InterPro" id="IPR056924">
    <property type="entry name" value="SH3_Tf2-1"/>
</dbReference>
<evidence type="ECO:0000256" key="8">
    <source>
        <dbReference type="ARBA" id="ARBA00022918"/>
    </source>
</evidence>
<dbReference type="GO" id="GO:0015074">
    <property type="term" value="P:DNA integration"/>
    <property type="evidence" value="ECO:0007669"/>
    <property type="project" value="UniProtKB-KW"/>
</dbReference>
<dbReference type="InterPro" id="IPR001584">
    <property type="entry name" value="Integrase_cat-core"/>
</dbReference>
<dbReference type="GO" id="GO:0003677">
    <property type="term" value="F:DNA binding"/>
    <property type="evidence" value="ECO:0007669"/>
    <property type="project" value="UniProtKB-KW"/>
</dbReference>
<dbReference type="CDD" id="cd01647">
    <property type="entry name" value="RT_LTR"/>
    <property type="match status" value="1"/>
</dbReference>
<evidence type="ECO:0000256" key="5">
    <source>
        <dbReference type="ARBA" id="ARBA00022842"/>
    </source>
</evidence>
<evidence type="ECO:0000256" key="11">
    <source>
        <dbReference type="ARBA" id="ARBA00023172"/>
    </source>
</evidence>
<dbReference type="InterPro" id="IPR036397">
    <property type="entry name" value="RNaseH_sf"/>
</dbReference>
<dbReference type="InterPro" id="IPR050951">
    <property type="entry name" value="Retrovirus_Pol_polyprotein"/>
</dbReference>
<dbReference type="InterPro" id="IPR041577">
    <property type="entry name" value="RT_RNaseH_2"/>
</dbReference>
<proteinExistence type="predicted"/>
<evidence type="ECO:0000256" key="13">
    <source>
        <dbReference type="SAM" id="MobiDB-lite"/>
    </source>
</evidence>
<dbReference type="InterPro" id="IPR043502">
    <property type="entry name" value="DNA/RNA_pol_sf"/>
</dbReference>
<evidence type="ECO:0000259" key="14">
    <source>
        <dbReference type="PROSITE" id="PS50878"/>
    </source>
</evidence>
<dbReference type="EMBL" id="VXIT01000013">
    <property type="protein sequence ID" value="KAA6408664.1"/>
    <property type="molecule type" value="Genomic_DNA"/>
</dbReference>
<evidence type="ECO:0000256" key="7">
    <source>
        <dbReference type="ARBA" id="ARBA00022908"/>
    </source>
</evidence>
<evidence type="ECO:0000313" key="16">
    <source>
        <dbReference type="EMBL" id="KAA6408664.1"/>
    </source>
</evidence>
<dbReference type="Gene3D" id="3.30.70.270">
    <property type="match status" value="2"/>
</dbReference>
<evidence type="ECO:0000256" key="9">
    <source>
        <dbReference type="ARBA" id="ARBA00022932"/>
    </source>
</evidence>
<dbReference type="InterPro" id="IPR000477">
    <property type="entry name" value="RT_dom"/>
</dbReference>
<dbReference type="SUPFAM" id="SSF56672">
    <property type="entry name" value="DNA/RNA polymerases"/>
    <property type="match status" value="1"/>
</dbReference>
<dbReference type="PROSITE" id="PS50994">
    <property type="entry name" value="INTEGRASE"/>
    <property type="match status" value="1"/>
</dbReference>
<dbReference type="Pfam" id="PF17921">
    <property type="entry name" value="Integrase_H2C2"/>
    <property type="match status" value="1"/>
</dbReference>
<organism evidence="16 17">
    <name type="scientific">Lasallia pustulata</name>
    <dbReference type="NCBI Taxonomy" id="136370"/>
    <lineage>
        <taxon>Eukaryota</taxon>
        <taxon>Fungi</taxon>
        <taxon>Dikarya</taxon>
        <taxon>Ascomycota</taxon>
        <taxon>Pezizomycotina</taxon>
        <taxon>Lecanoromycetes</taxon>
        <taxon>OSLEUM clade</taxon>
        <taxon>Umbilicariomycetidae</taxon>
        <taxon>Umbilicariales</taxon>
        <taxon>Umbilicariaceae</taxon>
        <taxon>Lasallia</taxon>
    </lineage>
</organism>
<dbReference type="Pfam" id="PF24626">
    <property type="entry name" value="SH3_Tf2-1"/>
    <property type="match status" value="1"/>
</dbReference>
<keyword evidence="4" id="KW-0378">Hydrolase</keyword>
<dbReference type="SUPFAM" id="SSF53098">
    <property type="entry name" value="Ribonuclease H-like"/>
    <property type="match status" value="1"/>
</dbReference>
<comment type="caution">
    <text evidence="16">The sequence shown here is derived from an EMBL/GenBank/DDBJ whole genome shotgun (WGS) entry which is preliminary data.</text>
</comment>
<evidence type="ECO:0000259" key="15">
    <source>
        <dbReference type="PROSITE" id="PS50994"/>
    </source>
</evidence>
<keyword evidence="9" id="KW-0548">Nucleotidyltransferase</keyword>
<dbReference type="Gene3D" id="3.10.10.10">
    <property type="entry name" value="HIV Type 1 Reverse Transcriptase, subunit A, domain 1"/>
    <property type="match status" value="1"/>
</dbReference>
<reference evidence="16 17" key="1">
    <citation type="submission" date="2019-09" db="EMBL/GenBank/DDBJ databases">
        <title>The hologenome of the rock-dwelling lichen Lasallia pustulata.</title>
        <authorList>
            <person name="Greshake Tzovaras B."/>
            <person name="Segers F."/>
            <person name="Bicker A."/>
            <person name="Dal Grande F."/>
            <person name="Otte J."/>
            <person name="Hankeln T."/>
            <person name="Schmitt I."/>
            <person name="Ebersberger I."/>
        </authorList>
    </citation>
    <scope>NUCLEOTIDE SEQUENCE [LARGE SCALE GENOMIC DNA]</scope>
    <source>
        <strain evidence="16">A1-1</strain>
    </source>
</reference>
<dbReference type="Proteomes" id="UP000324767">
    <property type="component" value="Unassembled WGS sequence"/>
</dbReference>
<name>A0A5M8PIR1_9LECA</name>
<feature type="region of interest" description="Disordered" evidence="13">
    <location>
        <begin position="475"/>
        <end position="505"/>
    </location>
</feature>
<dbReference type="GO" id="GO:0046872">
    <property type="term" value="F:metal ion binding"/>
    <property type="evidence" value="ECO:0007669"/>
    <property type="project" value="UniProtKB-KW"/>
</dbReference>
<dbReference type="InterPro" id="IPR043128">
    <property type="entry name" value="Rev_trsase/Diguanyl_cyclase"/>
</dbReference>
<dbReference type="AlphaFoldDB" id="A0A5M8PIR1"/>
<dbReference type="Gene3D" id="3.30.420.10">
    <property type="entry name" value="Ribonuclease H-like superfamily/Ribonuclease H"/>
    <property type="match status" value="1"/>
</dbReference>
<dbReference type="InterPro" id="IPR012337">
    <property type="entry name" value="RNaseH-like_sf"/>
</dbReference>
<evidence type="ECO:0000256" key="4">
    <source>
        <dbReference type="ARBA" id="ARBA00022801"/>
    </source>
</evidence>
<dbReference type="PANTHER" id="PTHR37984">
    <property type="entry name" value="PROTEIN CBG26694"/>
    <property type="match status" value="1"/>
</dbReference>
<dbReference type="OrthoDB" id="5428705at2759"/>
<evidence type="ECO:0000256" key="1">
    <source>
        <dbReference type="ARBA" id="ARBA00022670"/>
    </source>
</evidence>
<dbReference type="GO" id="GO:0006310">
    <property type="term" value="P:DNA recombination"/>
    <property type="evidence" value="ECO:0007669"/>
    <property type="project" value="UniProtKB-KW"/>
</dbReference>
<feature type="domain" description="Reverse transcriptase" evidence="14">
    <location>
        <begin position="143"/>
        <end position="322"/>
    </location>
</feature>
<keyword evidence="12" id="KW-0511">Multifunctional enzyme</keyword>
<dbReference type="PROSITE" id="PS50878">
    <property type="entry name" value="RT_POL"/>
    <property type="match status" value="1"/>
</dbReference>
<dbReference type="PANTHER" id="PTHR37984:SF5">
    <property type="entry name" value="PROTEIN NYNRIN-LIKE"/>
    <property type="match status" value="1"/>
</dbReference>
<keyword evidence="7" id="KW-0229">DNA integration</keyword>
<keyword evidence="11" id="KW-0233">DNA recombination</keyword>
<dbReference type="InterPro" id="IPR041588">
    <property type="entry name" value="Integrase_H2C2"/>
</dbReference>
<dbReference type="GO" id="GO:0003723">
    <property type="term" value="F:RNA binding"/>
    <property type="evidence" value="ECO:0007669"/>
    <property type="project" value="UniProtKB-KW"/>
</dbReference>
<keyword evidence="1" id="KW-0645">Protease</keyword>
<dbReference type="Pfam" id="PF00078">
    <property type="entry name" value="RVT_1"/>
    <property type="match status" value="1"/>
</dbReference>
<accession>A0A5M8PIR1</accession>
<keyword evidence="9" id="KW-0808">Transferase</keyword>
<sequence>MNPNHEYDMGKFLWCKGKHTKANRIFTPSERKALKGVVNMSNLSITDHFIGPADLVTNMENYAVHMNSLCYDKKDDNVYDALPPEYHDFADIFQAAEKQSLPERGPHDHAIDLEPGQQPPFGKLYSMSPAELDVLKVYLNNAVKAGIIRKSISPAASPVMFVPKLDGSLRLVIDYRRLNDITIKNRYPLPLISDMLDRLQGAKKFTKLDCKDAYNRVRIKGGDEWKTAFCTRFGLFEYLAMPFGLTNAPATFQAFIDKALGEFLDITCVVYLDDILIFSKNESDHEEHVRQVLAALRRYDLHLKISKCSFNTTEVDFLGFRINTEGIFMDPERIHAVEEWLPPQDIHQLQVFLGFANFFRRFIKNYSRIAAPLLNLLKTGKNKKEIGVKVQQTNIVPPPFPLSETALEAFKALKEAFTSAPLLRYFDENKPMRVETDASAFVIGGILTQQFEIDGHLHWLPVAYYSKKLLDTETRYGTGKKNPADGLSRRPDYELPKASTTSTAAETVRQSFRLGSNDYKPVQEKLYTLAVMTLRPRRPVRQVQQEDVVPNINMDGGTTGTPAVHNVVPDINMDGGTTGTPAVRNLSAREASRNGDAVVRRDNVVPDINMDGGTTGTPAVRNLSAREASRNGDAVVRRDNIVPDINMDGDGGTTGTPAVRNLSAREASRNGDAVVRRDNVVPDINMDGGTTGTPAVRNLSAREASRNGDAVVRQDNVVPDINMDGGTTGTPAVCNLPAREASRDGDAVVQQDNVVPDIIMDVGRPGHPEAQHRSIKDSAAGADAMDIDDAVDDDPIGLQIEAGASDETVKALRLVATRTPIGGEATAYTKMSIEELERAICAEQSHDSLVGRVRQGLATPIDDRPNLAGREMANAVPGTTNMATNMAATMASIWSRWQEIDNVVYYDGKIYIPQNTALCNAVISRYHNDLFAGHFGKSRTAELMRRTHDWPGAVRDVRRYCHNCVECQKAKPAHHKPFGLLNPLPVPPEPWHTITMDFITDLPLSSTYGSMTWDSILVVVNKLTKMAHYIPVRKTMSVADFIEVFVRDVVKHHGMPEVLVTDRDKLFTSEKWTSFCFHMRCRRNVLTAFHPQTDGQTERQNQSLEAYLCIFVDEQQEDWAKLLPCAKFSYNNSMHAATGKSPFQLNIGRDPQMGLSRPPIRHSRGQIRPYVDAQRLQDQITTTRERLRQTNKTYARYYNQHRTDITFAEGDLVLVNGKNVSVDKQTKKLHWKKLGPFKVRRVISQSSYELDIPADRNIYNVFNVALLEPFRGER</sequence>
<dbReference type="GO" id="GO:0005634">
    <property type="term" value="C:nucleus"/>
    <property type="evidence" value="ECO:0007669"/>
    <property type="project" value="UniProtKB-ARBA"/>
</dbReference>
<keyword evidence="2" id="KW-0479">Metal-binding</keyword>
<feature type="domain" description="Integrase catalytic" evidence="15">
    <location>
        <begin position="986"/>
        <end position="1150"/>
    </location>
</feature>
<dbReference type="Pfam" id="PF17919">
    <property type="entry name" value="RT_RNaseH_2"/>
    <property type="match status" value="1"/>
</dbReference>
<keyword evidence="8" id="KW-0695">RNA-directed DNA polymerase</keyword>
<dbReference type="GO" id="GO:0003887">
    <property type="term" value="F:DNA-directed DNA polymerase activity"/>
    <property type="evidence" value="ECO:0007669"/>
    <property type="project" value="UniProtKB-KW"/>
</dbReference>
<keyword evidence="9" id="KW-0239">DNA-directed DNA polymerase</keyword>
<dbReference type="GO" id="GO:0004190">
    <property type="term" value="F:aspartic-type endopeptidase activity"/>
    <property type="evidence" value="ECO:0007669"/>
    <property type="project" value="UniProtKB-KW"/>
</dbReference>
<protein>
    <submittedName>
        <fullName evidence="16">Uncharacterized protein</fullName>
    </submittedName>
</protein>
<keyword evidence="3" id="KW-0064">Aspartyl protease</keyword>
<dbReference type="GO" id="GO:0003964">
    <property type="term" value="F:RNA-directed DNA polymerase activity"/>
    <property type="evidence" value="ECO:0007669"/>
    <property type="project" value="UniProtKB-KW"/>
</dbReference>
<evidence type="ECO:0000256" key="3">
    <source>
        <dbReference type="ARBA" id="ARBA00022750"/>
    </source>
</evidence>
<keyword evidence="6" id="KW-0694">RNA-binding</keyword>
<dbReference type="Gene3D" id="1.10.340.70">
    <property type="match status" value="1"/>
</dbReference>
<keyword evidence="10" id="KW-0238">DNA-binding</keyword>
<gene>
    <name evidence="16" type="ORF">FRX48_07746</name>
</gene>
<evidence type="ECO:0000256" key="2">
    <source>
        <dbReference type="ARBA" id="ARBA00022723"/>
    </source>
</evidence>